<protein>
    <submittedName>
        <fullName evidence="1">Nucleotidyl transferase AbiEii/AbiGii toxin family protein</fullName>
    </submittedName>
</protein>
<reference evidence="1 2" key="1">
    <citation type="submission" date="2020-02" db="EMBL/GenBank/DDBJ databases">
        <title>Integrative conjugative elements (ICEs) and plasmids drive adaptation of Pseudomonas nitroreducens strain HBP1 to wastewater environment.</title>
        <authorList>
            <person name="Sentchilo V."/>
            <person name="Carraro N."/>
            <person name="Bertelli C."/>
            <person name="van der Meer J.R."/>
        </authorList>
    </citation>
    <scope>NUCLEOTIDE SEQUENCE [LARGE SCALE GENOMIC DNA]</scope>
    <source>
        <strain evidence="1 2">HBP1</strain>
        <plasmid evidence="2">ppnihbp1_2</plasmid>
    </source>
</reference>
<dbReference type="RefSeq" id="WP_038803793.1">
    <property type="nucleotide sequence ID" value="NZ_CP049141.1"/>
</dbReference>
<dbReference type="Proteomes" id="UP000501063">
    <property type="component" value="Plasmid pPniHBP1_2"/>
</dbReference>
<evidence type="ECO:0000313" key="1">
    <source>
        <dbReference type="EMBL" id="QIE91170.1"/>
    </source>
</evidence>
<dbReference type="Gene3D" id="3.10.450.620">
    <property type="entry name" value="JHP933, nucleotidyltransferase-like core domain"/>
    <property type="match status" value="1"/>
</dbReference>
<sequence length="337" mass="37482">MPDFFELSANDQAEVLETAAQMLGRPAYVLEKDIYVVWTLGRIFSAPVGDHLTFKGGTSLSKVYRLIDRFSEDIDLTYDVRQMLPAAETENPKSRAQAGRWTEEVRKQLPIWIEQVVVPLLGEAIASAGIQLDLQLEGDKLYLHYPPRKTASSYIQPRVLLEFGARSTGEPHARRIVTCDLARAEMEGVSFPVANPVVMDVARTFWEKATAAHVYCVQERLKSERFARHWHDLAMIASNSEFADVISQRDIARKVAAHKSWFFREKAADDSVVDYQHAVEGNLQLVPTGGALSSLEEDYLSMIAGGMFESTPPSFAELMSACSELEKRLNAAVAGGG</sequence>
<dbReference type="KEGG" id="pnt:G5B91_32975"/>
<dbReference type="GO" id="GO:0016740">
    <property type="term" value="F:transferase activity"/>
    <property type="evidence" value="ECO:0007669"/>
    <property type="project" value="UniProtKB-KW"/>
</dbReference>
<gene>
    <name evidence="1" type="ORF">G5B91_32975</name>
</gene>
<name>A0A6G6J7X6_PSENT</name>
<evidence type="ECO:0000313" key="2">
    <source>
        <dbReference type="Proteomes" id="UP000501063"/>
    </source>
</evidence>
<dbReference type="EMBL" id="CP049141">
    <property type="protein sequence ID" value="QIE91170.1"/>
    <property type="molecule type" value="Genomic_DNA"/>
</dbReference>
<accession>A0A6G6J7X6</accession>
<keyword evidence="1" id="KW-0808">Transferase</keyword>
<proteinExistence type="predicted"/>
<keyword evidence="1" id="KW-0614">Plasmid</keyword>
<dbReference type="Pfam" id="PF08843">
    <property type="entry name" value="AbiEii"/>
    <property type="match status" value="1"/>
</dbReference>
<dbReference type="AlphaFoldDB" id="A0A6G6J7X6"/>
<dbReference type="InterPro" id="IPR014942">
    <property type="entry name" value="AbiEii"/>
</dbReference>
<geneLocation type="plasmid" evidence="2">
    <name>ppnihbp1_2</name>
</geneLocation>
<organism evidence="1 2">
    <name type="scientific">Pseudomonas nitroreducens</name>
    <dbReference type="NCBI Taxonomy" id="46680"/>
    <lineage>
        <taxon>Bacteria</taxon>
        <taxon>Pseudomonadati</taxon>
        <taxon>Pseudomonadota</taxon>
        <taxon>Gammaproteobacteria</taxon>
        <taxon>Pseudomonadales</taxon>
        <taxon>Pseudomonadaceae</taxon>
        <taxon>Pseudomonas</taxon>
    </lineage>
</organism>